<dbReference type="InterPro" id="IPR001451">
    <property type="entry name" value="Hexapep"/>
</dbReference>
<dbReference type="CDD" id="cd03349">
    <property type="entry name" value="LbH_XAT"/>
    <property type="match status" value="1"/>
</dbReference>
<evidence type="ECO:0000256" key="4">
    <source>
        <dbReference type="ARBA" id="ARBA00023315"/>
    </source>
</evidence>
<dbReference type="EMBL" id="LDPZ01000005">
    <property type="protein sequence ID" value="KTQ97952.1"/>
    <property type="molecule type" value="Genomic_DNA"/>
</dbReference>
<keyword evidence="4" id="KW-0012">Acyltransferase</keyword>
<dbReference type="InterPro" id="IPR017694">
    <property type="entry name" value="Phosphonate_tfrase_rpt"/>
</dbReference>
<dbReference type="InterPro" id="IPR011004">
    <property type="entry name" value="Trimer_LpxA-like_sf"/>
</dbReference>
<dbReference type="InterPro" id="IPR018357">
    <property type="entry name" value="Hexapep_transf_CS"/>
</dbReference>
<evidence type="ECO:0000313" key="5">
    <source>
        <dbReference type="EMBL" id="KTQ97952.1"/>
    </source>
</evidence>
<protein>
    <submittedName>
        <fullName evidence="5">Acetyltransferase</fullName>
    </submittedName>
</protein>
<dbReference type="PANTHER" id="PTHR43300:SF11">
    <property type="entry name" value="ACETYLTRANSFERASE RV3034C-RELATED"/>
    <property type="match status" value="1"/>
</dbReference>
<dbReference type="Proteomes" id="UP000078272">
    <property type="component" value="Unassembled WGS sequence"/>
</dbReference>
<dbReference type="RefSeq" id="WP_058633582.1">
    <property type="nucleotide sequence ID" value="NZ_LDPZ01000005.1"/>
</dbReference>
<organism evidence="5 6">
    <name type="scientific">Aureimonas ureilytica</name>
    <dbReference type="NCBI Taxonomy" id="401562"/>
    <lineage>
        <taxon>Bacteria</taxon>
        <taxon>Pseudomonadati</taxon>
        <taxon>Pseudomonadota</taxon>
        <taxon>Alphaproteobacteria</taxon>
        <taxon>Hyphomicrobiales</taxon>
        <taxon>Aurantimonadaceae</taxon>
        <taxon>Aureimonas</taxon>
    </lineage>
</organism>
<dbReference type="SUPFAM" id="SSF51161">
    <property type="entry name" value="Trimeric LpxA-like enzymes"/>
    <property type="match status" value="1"/>
</dbReference>
<dbReference type="PATRIC" id="fig|401562.3.peg.3574"/>
<dbReference type="InterPro" id="IPR050179">
    <property type="entry name" value="Trans_hexapeptide_repeat"/>
</dbReference>
<dbReference type="OrthoDB" id="9815592at2"/>
<evidence type="ECO:0000256" key="3">
    <source>
        <dbReference type="ARBA" id="ARBA00022737"/>
    </source>
</evidence>
<dbReference type="Pfam" id="PF00132">
    <property type="entry name" value="Hexapep"/>
    <property type="match status" value="1"/>
</dbReference>
<dbReference type="STRING" id="401562.NS365_15385"/>
<dbReference type="PROSITE" id="PS00101">
    <property type="entry name" value="HEXAPEP_TRANSFERASES"/>
    <property type="match status" value="1"/>
</dbReference>
<sequence length="209" mass="23190">MTKLNEHVPLIHPTAEVSDTVFGRYTEVEARSYDAESELGDYSYVMQDCRIWRARIGKFANIAAAVRINATNHPVERATLHHFTYRAGDYFEGASDEAEFFEARRANAVTIGHDTWIGHGVTILPGITIGNGAVVGSGAVVTRNVDPYSIVGGVPARLIRERFSAATGKRMDALAWWDWSHDKLFEALADFRRLGAEAFLDAYEIVTKA</sequence>
<reference evidence="5 6" key="1">
    <citation type="journal article" date="2016" name="Front. Microbiol.">
        <title>Genomic Resource of Rice Seed Associated Bacteria.</title>
        <authorList>
            <person name="Midha S."/>
            <person name="Bansal K."/>
            <person name="Sharma S."/>
            <person name="Kumar N."/>
            <person name="Patil P.P."/>
            <person name="Chaudhry V."/>
            <person name="Patil P.B."/>
        </authorList>
    </citation>
    <scope>NUCLEOTIDE SEQUENCE [LARGE SCALE GENOMIC DNA]</scope>
    <source>
        <strain evidence="5 6">NS226</strain>
    </source>
</reference>
<name>A0A175REW9_9HYPH</name>
<dbReference type="PANTHER" id="PTHR43300">
    <property type="entry name" value="ACETYLTRANSFERASE"/>
    <property type="match status" value="1"/>
</dbReference>
<evidence type="ECO:0000256" key="2">
    <source>
        <dbReference type="ARBA" id="ARBA00022679"/>
    </source>
</evidence>
<accession>A0A175REW9</accession>
<keyword evidence="2 5" id="KW-0808">Transferase</keyword>
<dbReference type="Gene3D" id="2.160.10.10">
    <property type="entry name" value="Hexapeptide repeat proteins"/>
    <property type="match status" value="1"/>
</dbReference>
<dbReference type="AlphaFoldDB" id="A0A175REW9"/>
<comment type="caution">
    <text evidence="5">The sequence shown here is derived from an EMBL/GenBank/DDBJ whole genome shotgun (WGS) entry which is preliminary data.</text>
</comment>
<comment type="similarity">
    <text evidence="1">Belongs to the transferase hexapeptide repeat family.</text>
</comment>
<evidence type="ECO:0000256" key="1">
    <source>
        <dbReference type="ARBA" id="ARBA00007274"/>
    </source>
</evidence>
<dbReference type="GO" id="GO:0016746">
    <property type="term" value="F:acyltransferase activity"/>
    <property type="evidence" value="ECO:0007669"/>
    <property type="project" value="UniProtKB-KW"/>
</dbReference>
<evidence type="ECO:0000313" key="6">
    <source>
        <dbReference type="Proteomes" id="UP000078272"/>
    </source>
</evidence>
<dbReference type="NCBIfam" id="TIGR03308">
    <property type="entry name" value="phn_thr-fam"/>
    <property type="match status" value="1"/>
</dbReference>
<keyword evidence="3" id="KW-0677">Repeat</keyword>
<proteinExistence type="inferred from homology"/>
<gene>
    <name evidence="5" type="ORF">NS226_02215</name>
</gene>